<sequence length="108" mass="12636">MGHHLRHIIITIIPFLRNHTINHHFPIPIPFLVGRTLTPHNPYTLIRAKHLTSTSRWLQHLSNQPWHHSREACGPQTRRTSNLLTIAYLNLLEPLLPSLRVEPIVYLE</sequence>
<evidence type="ECO:0000313" key="2">
    <source>
        <dbReference type="Proteomes" id="UP000054097"/>
    </source>
</evidence>
<dbReference type="AlphaFoldDB" id="A0A0C3BDS2"/>
<accession>A0A0C3BDS2</accession>
<dbReference type="Proteomes" id="UP000054097">
    <property type="component" value="Unassembled WGS sequence"/>
</dbReference>
<reference evidence="2" key="2">
    <citation type="submission" date="2015-01" db="EMBL/GenBank/DDBJ databases">
        <title>Evolutionary Origins and Diversification of the Mycorrhizal Mutualists.</title>
        <authorList>
            <consortium name="DOE Joint Genome Institute"/>
            <consortium name="Mycorrhizal Genomics Consortium"/>
            <person name="Kohler A."/>
            <person name="Kuo A."/>
            <person name="Nagy L.G."/>
            <person name="Floudas D."/>
            <person name="Copeland A."/>
            <person name="Barry K.W."/>
            <person name="Cichocki N."/>
            <person name="Veneault-Fourrey C."/>
            <person name="LaButti K."/>
            <person name="Lindquist E.A."/>
            <person name="Lipzen A."/>
            <person name="Lundell T."/>
            <person name="Morin E."/>
            <person name="Murat C."/>
            <person name="Riley R."/>
            <person name="Ohm R."/>
            <person name="Sun H."/>
            <person name="Tunlid A."/>
            <person name="Henrissat B."/>
            <person name="Grigoriev I.V."/>
            <person name="Hibbett D.S."/>
            <person name="Martin F."/>
        </authorList>
    </citation>
    <scope>NUCLEOTIDE SEQUENCE [LARGE SCALE GENOMIC DNA]</scope>
    <source>
        <strain evidence="2">MAFF 305830</strain>
    </source>
</reference>
<dbReference type="EMBL" id="KN824285">
    <property type="protein sequence ID" value="KIM30279.1"/>
    <property type="molecule type" value="Genomic_DNA"/>
</dbReference>
<evidence type="ECO:0000313" key="1">
    <source>
        <dbReference type="EMBL" id="KIM30279.1"/>
    </source>
</evidence>
<protein>
    <submittedName>
        <fullName evidence="1">Uncharacterized protein</fullName>
    </submittedName>
</protein>
<keyword evidence="2" id="KW-1185">Reference proteome</keyword>
<organism evidence="1 2">
    <name type="scientific">Serendipita vermifera MAFF 305830</name>
    <dbReference type="NCBI Taxonomy" id="933852"/>
    <lineage>
        <taxon>Eukaryota</taxon>
        <taxon>Fungi</taxon>
        <taxon>Dikarya</taxon>
        <taxon>Basidiomycota</taxon>
        <taxon>Agaricomycotina</taxon>
        <taxon>Agaricomycetes</taxon>
        <taxon>Sebacinales</taxon>
        <taxon>Serendipitaceae</taxon>
        <taxon>Serendipita</taxon>
    </lineage>
</organism>
<proteinExistence type="predicted"/>
<gene>
    <name evidence="1" type="ORF">M408DRAFT_296272</name>
</gene>
<name>A0A0C3BDS2_SERVB</name>
<dbReference type="HOGENOM" id="CLU_2198622_0_0_1"/>
<reference evidence="1 2" key="1">
    <citation type="submission" date="2014-04" db="EMBL/GenBank/DDBJ databases">
        <authorList>
            <consortium name="DOE Joint Genome Institute"/>
            <person name="Kuo A."/>
            <person name="Zuccaro A."/>
            <person name="Kohler A."/>
            <person name="Nagy L.G."/>
            <person name="Floudas D."/>
            <person name="Copeland A."/>
            <person name="Barry K.W."/>
            <person name="Cichocki N."/>
            <person name="Veneault-Fourrey C."/>
            <person name="LaButti K."/>
            <person name="Lindquist E.A."/>
            <person name="Lipzen A."/>
            <person name="Lundell T."/>
            <person name="Morin E."/>
            <person name="Murat C."/>
            <person name="Sun H."/>
            <person name="Tunlid A."/>
            <person name="Henrissat B."/>
            <person name="Grigoriev I.V."/>
            <person name="Hibbett D.S."/>
            <person name="Martin F."/>
            <person name="Nordberg H.P."/>
            <person name="Cantor M.N."/>
            <person name="Hua S.X."/>
        </authorList>
    </citation>
    <scope>NUCLEOTIDE SEQUENCE [LARGE SCALE GENOMIC DNA]</scope>
    <source>
        <strain evidence="1 2">MAFF 305830</strain>
    </source>
</reference>